<dbReference type="EMBL" id="JAMQYH010000004">
    <property type="protein sequence ID" value="KAJ1690609.1"/>
    <property type="molecule type" value="Genomic_DNA"/>
</dbReference>
<dbReference type="PANTHER" id="PTHR34223">
    <property type="entry name" value="OS11G0201299 PROTEIN"/>
    <property type="match status" value="1"/>
</dbReference>
<evidence type="ECO:0000313" key="1">
    <source>
        <dbReference type="EMBL" id="KAJ1690609.1"/>
    </source>
</evidence>
<protein>
    <submittedName>
        <fullName evidence="1">Uncharacterized protein</fullName>
    </submittedName>
</protein>
<proteinExistence type="predicted"/>
<accession>A0A9Q0CAZ5</accession>
<dbReference type="AlphaFoldDB" id="A0A9Q0CAZ5"/>
<sequence>MLFLGCPVLEEIKLFCCQLHVSRVSSEVLNSLVLDCCYLEKKLVISTPYLLHLDIHHTETDGLGFSLENMASLVDASVQCLNVYVHDDLGSPNGGLNFQNCSSKLNMPDHILERSQVMGKEVSYCPNFKNLKSLQLGCWDLRNTFNSITTFLYNSPNLKKLTLRVCPNPNCSSSKQKSCEQEWRDAKSSYEKLRDALLQQEHLQVIEIINSAELREEIVNKLVEELAPLAKATRKC</sequence>
<dbReference type="InterPro" id="IPR053197">
    <property type="entry name" value="F-box_SCFL_complex_component"/>
</dbReference>
<name>A0A9Q0CAZ5_9POAL</name>
<comment type="caution">
    <text evidence="1">The sequence shown here is derived from an EMBL/GenBank/DDBJ whole genome shotgun (WGS) entry which is preliminary data.</text>
</comment>
<dbReference type="SUPFAM" id="SSF52047">
    <property type="entry name" value="RNI-like"/>
    <property type="match status" value="1"/>
</dbReference>
<reference evidence="1" key="1">
    <citation type="journal article" date="2022" name="Cell">
        <title>Repeat-based holocentromeres influence genome architecture and karyotype evolution.</title>
        <authorList>
            <person name="Hofstatter P.G."/>
            <person name="Thangavel G."/>
            <person name="Lux T."/>
            <person name="Neumann P."/>
            <person name="Vondrak T."/>
            <person name="Novak P."/>
            <person name="Zhang M."/>
            <person name="Costa L."/>
            <person name="Castellani M."/>
            <person name="Scott A."/>
            <person name="Toegelov H."/>
            <person name="Fuchs J."/>
            <person name="Mata-Sucre Y."/>
            <person name="Dias Y."/>
            <person name="Vanzela A.L.L."/>
            <person name="Huettel B."/>
            <person name="Almeida C.C.S."/>
            <person name="Simkova H."/>
            <person name="Souza G."/>
            <person name="Pedrosa-Harand A."/>
            <person name="Macas J."/>
            <person name="Mayer K.F.X."/>
            <person name="Houben A."/>
            <person name="Marques A."/>
        </authorList>
    </citation>
    <scope>NUCLEOTIDE SEQUENCE</scope>
    <source>
        <strain evidence="1">RhyBre1mFocal</strain>
    </source>
</reference>
<organism evidence="1 2">
    <name type="scientific">Rhynchospora breviuscula</name>
    <dbReference type="NCBI Taxonomy" id="2022672"/>
    <lineage>
        <taxon>Eukaryota</taxon>
        <taxon>Viridiplantae</taxon>
        <taxon>Streptophyta</taxon>
        <taxon>Embryophyta</taxon>
        <taxon>Tracheophyta</taxon>
        <taxon>Spermatophyta</taxon>
        <taxon>Magnoliopsida</taxon>
        <taxon>Liliopsida</taxon>
        <taxon>Poales</taxon>
        <taxon>Cyperaceae</taxon>
        <taxon>Cyperoideae</taxon>
        <taxon>Rhynchosporeae</taxon>
        <taxon>Rhynchospora</taxon>
    </lineage>
</organism>
<dbReference type="Proteomes" id="UP001151287">
    <property type="component" value="Unassembled WGS sequence"/>
</dbReference>
<evidence type="ECO:0000313" key="2">
    <source>
        <dbReference type="Proteomes" id="UP001151287"/>
    </source>
</evidence>
<gene>
    <name evidence="1" type="ORF">LUZ63_014764</name>
</gene>
<dbReference type="OrthoDB" id="668520at2759"/>
<keyword evidence="2" id="KW-1185">Reference proteome</keyword>
<dbReference type="PANTHER" id="PTHR34223:SF51">
    <property type="entry name" value="OS06G0556300 PROTEIN"/>
    <property type="match status" value="1"/>
</dbReference>